<evidence type="ECO:0000256" key="1">
    <source>
        <dbReference type="ARBA" id="ARBA00001946"/>
    </source>
</evidence>
<dbReference type="CDD" id="cd04685">
    <property type="entry name" value="NUDIX_Hydrolase"/>
    <property type="match status" value="1"/>
</dbReference>
<dbReference type="InterPro" id="IPR000086">
    <property type="entry name" value="NUDIX_hydrolase_dom"/>
</dbReference>
<sequence length="151" mass="17515">MHVRHCSRLMVLDERNALLLFQYQDEHTSSPFWATVGGELKPGESYLETASRELYEETGLREEIGPLVMEREAVFAVARSQPALWRERYYLVRCPEAARVFAADWTDEEKATIQRWKWWSLEAMRAEGPQSFKPENLADLLADILESEPAP</sequence>
<evidence type="ECO:0000256" key="3">
    <source>
        <dbReference type="ARBA" id="ARBA00022842"/>
    </source>
</evidence>
<accession>A0A9Q3UNA2</accession>
<reference evidence="5" key="1">
    <citation type="submission" date="2021-10" db="EMBL/GenBank/DDBJ databases">
        <title>The diversity and Nitrogen Metabolism of Culturable Nitrate-Utilizing Bacteria Within the Oxygen Minimum Zone of the Changjiang (Yangtze River)Estuary.</title>
        <authorList>
            <person name="Zhang D."/>
            <person name="Zheng J."/>
            <person name="Liu S."/>
            <person name="He W."/>
        </authorList>
    </citation>
    <scope>NUCLEOTIDE SEQUENCE</scope>
    <source>
        <strain evidence="5">FXH-223</strain>
    </source>
</reference>
<dbReference type="Proteomes" id="UP001108027">
    <property type="component" value="Unassembled WGS sequence"/>
</dbReference>
<gene>
    <name evidence="5" type="ORF">LL252_07515</name>
</gene>
<dbReference type="SUPFAM" id="SSF55811">
    <property type="entry name" value="Nudix"/>
    <property type="match status" value="1"/>
</dbReference>
<dbReference type="InterPro" id="IPR015797">
    <property type="entry name" value="NUDIX_hydrolase-like_dom_sf"/>
</dbReference>
<dbReference type="RefSeq" id="WP_228233621.1">
    <property type="nucleotide sequence ID" value="NZ_ARXL01000054.1"/>
</dbReference>
<dbReference type="InterPro" id="IPR020084">
    <property type="entry name" value="NUDIX_hydrolase_CS"/>
</dbReference>
<dbReference type="PANTHER" id="PTHR43046">
    <property type="entry name" value="GDP-MANNOSE MANNOSYL HYDROLASE"/>
    <property type="match status" value="1"/>
</dbReference>
<keyword evidence="3" id="KW-0460">Magnesium</keyword>
<comment type="caution">
    <text evidence="5">The sequence shown here is derived from an EMBL/GenBank/DDBJ whole genome shotgun (WGS) entry which is preliminary data.</text>
</comment>
<dbReference type="EMBL" id="JAJGNA010000006">
    <property type="protein sequence ID" value="MCC4308419.1"/>
    <property type="molecule type" value="Genomic_DNA"/>
</dbReference>
<proteinExistence type="predicted"/>
<organism evidence="5 6">
    <name type="scientific">Alloalcanivorax marinus</name>
    <dbReference type="NCBI Taxonomy" id="1177169"/>
    <lineage>
        <taxon>Bacteria</taxon>
        <taxon>Pseudomonadati</taxon>
        <taxon>Pseudomonadota</taxon>
        <taxon>Gammaproteobacteria</taxon>
        <taxon>Oceanospirillales</taxon>
        <taxon>Alcanivoracaceae</taxon>
        <taxon>Alloalcanivorax</taxon>
    </lineage>
</organism>
<dbReference type="GO" id="GO:0016787">
    <property type="term" value="F:hydrolase activity"/>
    <property type="evidence" value="ECO:0007669"/>
    <property type="project" value="UniProtKB-KW"/>
</dbReference>
<protein>
    <submittedName>
        <fullName evidence="5">NUDIX domain-containing protein</fullName>
    </submittedName>
</protein>
<keyword evidence="2" id="KW-0378">Hydrolase</keyword>
<dbReference type="AlphaFoldDB" id="A0A9Q3UNA2"/>
<dbReference type="Gene3D" id="3.90.79.10">
    <property type="entry name" value="Nucleoside Triphosphate Pyrophosphohydrolase"/>
    <property type="match status" value="1"/>
</dbReference>
<feature type="domain" description="Nudix hydrolase" evidence="4">
    <location>
        <begin position="2"/>
        <end position="142"/>
    </location>
</feature>
<name>A0A9Q3UNA2_9GAMM</name>
<evidence type="ECO:0000313" key="6">
    <source>
        <dbReference type="Proteomes" id="UP001108027"/>
    </source>
</evidence>
<dbReference type="PROSITE" id="PS00893">
    <property type="entry name" value="NUDIX_BOX"/>
    <property type="match status" value="1"/>
</dbReference>
<evidence type="ECO:0000256" key="2">
    <source>
        <dbReference type="ARBA" id="ARBA00022801"/>
    </source>
</evidence>
<dbReference type="PANTHER" id="PTHR43046:SF12">
    <property type="entry name" value="GDP-MANNOSE MANNOSYL HYDROLASE"/>
    <property type="match status" value="1"/>
</dbReference>
<dbReference type="Pfam" id="PF00293">
    <property type="entry name" value="NUDIX"/>
    <property type="match status" value="1"/>
</dbReference>
<evidence type="ECO:0000313" key="5">
    <source>
        <dbReference type="EMBL" id="MCC4308419.1"/>
    </source>
</evidence>
<keyword evidence="6" id="KW-1185">Reference proteome</keyword>
<evidence type="ECO:0000259" key="4">
    <source>
        <dbReference type="PROSITE" id="PS51462"/>
    </source>
</evidence>
<comment type="cofactor">
    <cofactor evidence="1">
        <name>Mg(2+)</name>
        <dbReference type="ChEBI" id="CHEBI:18420"/>
    </cofactor>
</comment>
<dbReference type="PROSITE" id="PS51462">
    <property type="entry name" value="NUDIX"/>
    <property type="match status" value="1"/>
</dbReference>